<sequence>MTRWGKSGPRGIAAAVAPLPAVAGCGDREAGGPSTSKPGFRHYAGAVQYPAVTKGSGGEQRRPVGERHARPPRGRSSRGVWRAPGARRAVSR</sequence>
<evidence type="ECO:0000313" key="3">
    <source>
        <dbReference type="Proteomes" id="UP001234880"/>
    </source>
</evidence>
<dbReference type="PROSITE" id="PS51257">
    <property type="entry name" value="PROKAR_LIPOPROTEIN"/>
    <property type="match status" value="1"/>
</dbReference>
<gene>
    <name evidence="2" type="ORF">JOF35_006214</name>
</gene>
<name>A0ABT9KZI9_9ACTN</name>
<keyword evidence="3" id="KW-1185">Reference proteome</keyword>
<comment type="caution">
    <text evidence="2">The sequence shown here is derived from an EMBL/GenBank/DDBJ whole genome shotgun (WGS) entry which is preliminary data.</text>
</comment>
<evidence type="ECO:0000256" key="1">
    <source>
        <dbReference type="SAM" id="MobiDB-lite"/>
    </source>
</evidence>
<dbReference type="Proteomes" id="UP001234880">
    <property type="component" value="Unassembled WGS sequence"/>
</dbReference>
<evidence type="ECO:0000313" key="2">
    <source>
        <dbReference type="EMBL" id="MDP9613876.1"/>
    </source>
</evidence>
<accession>A0ABT9KZI9</accession>
<evidence type="ECO:0008006" key="4">
    <source>
        <dbReference type="Google" id="ProtNLM"/>
    </source>
</evidence>
<reference evidence="2 3" key="1">
    <citation type="submission" date="2023-07" db="EMBL/GenBank/DDBJ databases">
        <title>Sequencing the genomes of 1000 actinobacteria strains.</title>
        <authorList>
            <person name="Klenk H.-P."/>
        </authorList>
    </citation>
    <scope>NUCLEOTIDE SEQUENCE [LARGE SCALE GENOMIC DNA]</scope>
    <source>
        <strain evidence="2 3">DSM 41600</strain>
    </source>
</reference>
<feature type="region of interest" description="Disordered" evidence="1">
    <location>
        <begin position="49"/>
        <end position="92"/>
    </location>
</feature>
<proteinExistence type="predicted"/>
<organism evidence="2 3">
    <name type="scientific">Streptomyces demainii</name>
    <dbReference type="NCBI Taxonomy" id="588122"/>
    <lineage>
        <taxon>Bacteria</taxon>
        <taxon>Bacillati</taxon>
        <taxon>Actinomycetota</taxon>
        <taxon>Actinomycetes</taxon>
        <taxon>Kitasatosporales</taxon>
        <taxon>Streptomycetaceae</taxon>
        <taxon>Streptomyces</taxon>
    </lineage>
</organism>
<dbReference type="EMBL" id="JAURUE010000002">
    <property type="protein sequence ID" value="MDP9613876.1"/>
    <property type="molecule type" value="Genomic_DNA"/>
</dbReference>
<protein>
    <recommendedName>
        <fullName evidence="4">Lipoprotein</fullName>
    </recommendedName>
</protein>
<feature type="compositionally biased region" description="Basic and acidic residues" evidence="1">
    <location>
        <begin position="59"/>
        <end position="69"/>
    </location>
</feature>